<protein>
    <submittedName>
        <fullName evidence="1">Uncharacterized protein</fullName>
    </submittedName>
</protein>
<dbReference type="EMBL" id="SRPR01000326">
    <property type="protein sequence ID" value="KAG5954540.1"/>
    <property type="molecule type" value="Genomic_DNA"/>
</dbReference>
<proteinExistence type="predicted"/>
<dbReference type="Proteomes" id="UP000742024">
    <property type="component" value="Unassembled WGS sequence"/>
</dbReference>
<keyword evidence="2" id="KW-1185">Reference proteome</keyword>
<gene>
    <name evidence="1" type="ORF">E4U57_004359</name>
</gene>
<name>A0ABQ7P761_9HYPO</name>
<evidence type="ECO:0000313" key="1">
    <source>
        <dbReference type="EMBL" id="KAG5954540.1"/>
    </source>
</evidence>
<accession>A0ABQ7P761</accession>
<evidence type="ECO:0000313" key="2">
    <source>
        <dbReference type="Proteomes" id="UP000742024"/>
    </source>
</evidence>
<organism evidence="1 2">
    <name type="scientific">Claviceps arundinis</name>
    <dbReference type="NCBI Taxonomy" id="1623583"/>
    <lineage>
        <taxon>Eukaryota</taxon>
        <taxon>Fungi</taxon>
        <taxon>Dikarya</taxon>
        <taxon>Ascomycota</taxon>
        <taxon>Pezizomycotina</taxon>
        <taxon>Sordariomycetes</taxon>
        <taxon>Hypocreomycetidae</taxon>
        <taxon>Hypocreales</taxon>
        <taxon>Clavicipitaceae</taxon>
        <taxon>Claviceps</taxon>
    </lineage>
</organism>
<sequence length="144" mass="16437">MHRVAYAMLEGSSPQALVTTPLPMQLFLCRNHRFCRPYIPHRRLKSAYSNLQPVCSIEQANVQDELSAIRNWIALEARTILARRLIRRRRRRGGAGLLHGSTSTRLQYLIYSALAPMLILTLARSHDTIPRRTPSLTMGTPSYI</sequence>
<comment type="caution">
    <text evidence="1">The sequence shown here is derived from an EMBL/GenBank/DDBJ whole genome shotgun (WGS) entry which is preliminary data.</text>
</comment>
<reference evidence="1 2" key="1">
    <citation type="journal article" date="2020" name="bioRxiv">
        <title>Whole genome comparisons of ergot fungi reveals the divergence and evolution of species within the genus Claviceps are the result of varying mechanisms driving genome evolution and host range expansion.</title>
        <authorList>
            <person name="Wyka S.A."/>
            <person name="Mondo S.J."/>
            <person name="Liu M."/>
            <person name="Dettman J."/>
            <person name="Nalam V."/>
            <person name="Broders K.D."/>
        </authorList>
    </citation>
    <scope>NUCLEOTIDE SEQUENCE [LARGE SCALE GENOMIC DNA]</scope>
    <source>
        <strain evidence="1 2">LM583</strain>
    </source>
</reference>